<comment type="caution">
    <text evidence="3">The sequence shown here is derived from an EMBL/GenBank/DDBJ whole genome shotgun (WGS) entry which is preliminary data.</text>
</comment>
<proteinExistence type="predicted"/>
<organism evidence="3 4">
    <name type="scientific">Taibaiella lutea</name>
    <dbReference type="NCBI Taxonomy" id="2608001"/>
    <lineage>
        <taxon>Bacteria</taxon>
        <taxon>Pseudomonadati</taxon>
        <taxon>Bacteroidota</taxon>
        <taxon>Chitinophagia</taxon>
        <taxon>Chitinophagales</taxon>
        <taxon>Chitinophagaceae</taxon>
        <taxon>Taibaiella</taxon>
    </lineage>
</organism>
<dbReference type="InterPro" id="IPR005543">
    <property type="entry name" value="PASTA_dom"/>
</dbReference>
<keyword evidence="1" id="KW-0812">Transmembrane</keyword>
<evidence type="ECO:0000313" key="4">
    <source>
        <dbReference type="Proteomes" id="UP000323632"/>
    </source>
</evidence>
<feature type="domain" description="PASTA" evidence="2">
    <location>
        <begin position="178"/>
        <end position="251"/>
    </location>
</feature>
<sequence length="256" mass="27654">MSKPFQKTFIGNLAIIAVICAVLYWAFFASLGFITGHGKEVTVPVLTGKSVKESIAILEQQGFEVDVDSSYMPEQKALIILSQQPAGGTTVKKGRTIFIIVNKLTPPQTPMPNLVNMSFRSAEMLLVSNRLVLGDTIFKPDIAQGAVLNQMLNGKDIAPGTMIPQGSKITLVIGDGLGNKEINVPDLSGLSYPEALAILSGSNLNYTVVFDGTISDTTTSVVYIQQPAAFNEYNEPNKISEGDNVDIRVKQNMDEQ</sequence>
<dbReference type="PROSITE" id="PS51178">
    <property type="entry name" value="PASTA"/>
    <property type="match status" value="3"/>
</dbReference>
<protein>
    <submittedName>
        <fullName evidence="3">PASTA domain-containing protein</fullName>
    </submittedName>
</protein>
<keyword evidence="1" id="KW-1133">Transmembrane helix</keyword>
<dbReference type="SMART" id="SM00740">
    <property type="entry name" value="PASTA"/>
    <property type="match status" value="3"/>
</dbReference>
<dbReference type="EMBL" id="VWSH01000002">
    <property type="protein sequence ID" value="KAA5534801.1"/>
    <property type="molecule type" value="Genomic_DNA"/>
</dbReference>
<feature type="domain" description="PASTA" evidence="2">
    <location>
        <begin position="38"/>
        <end position="103"/>
    </location>
</feature>
<feature type="domain" description="PASTA" evidence="2">
    <location>
        <begin position="105"/>
        <end position="175"/>
    </location>
</feature>
<accession>A0A5M6CHW4</accession>
<evidence type="ECO:0000259" key="2">
    <source>
        <dbReference type="PROSITE" id="PS51178"/>
    </source>
</evidence>
<dbReference type="Pfam" id="PF03793">
    <property type="entry name" value="PASTA"/>
    <property type="match status" value="2"/>
</dbReference>
<evidence type="ECO:0000256" key="1">
    <source>
        <dbReference type="SAM" id="Phobius"/>
    </source>
</evidence>
<dbReference type="AlphaFoldDB" id="A0A5M6CHW4"/>
<name>A0A5M6CHW4_9BACT</name>
<dbReference type="CDD" id="cd06577">
    <property type="entry name" value="PASTA_pknB"/>
    <property type="match status" value="3"/>
</dbReference>
<feature type="transmembrane region" description="Helical" evidence="1">
    <location>
        <begin position="12"/>
        <end position="34"/>
    </location>
</feature>
<gene>
    <name evidence="3" type="ORF">F0919_09340</name>
</gene>
<evidence type="ECO:0000313" key="3">
    <source>
        <dbReference type="EMBL" id="KAA5534801.1"/>
    </source>
</evidence>
<dbReference type="RefSeq" id="WP_150032480.1">
    <property type="nucleotide sequence ID" value="NZ_VWSH01000002.1"/>
</dbReference>
<keyword evidence="4" id="KW-1185">Reference proteome</keyword>
<keyword evidence="1" id="KW-0472">Membrane</keyword>
<dbReference type="Proteomes" id="UP000323632">
    <property type="component" value="Unassembled WGS sequence"/>
</dbReference>
<reference evidence="3 4" key="1">
    <citation type="submission" date="2019-09" db="EMBL/GenBank/DDBJ databases">
        <title>Genome sequence and assembly of Taibaiella sp.</title>
        <authorList>
            <person name="Chhetri G."/>
        </authorList>
    </citation>
    <scope>NUCLEOTIDE SEQUENCE [LARGE SCALE GENOMIC DNA]</scope>
    <source>
        <strain evidence="3 4">KVB11</strain>
    </source>
</reference>
<dbReference type="Gene3D" id="3.30.10.20">
    <property type="match status" value="3"/>
</dbReference>